<keyword evidence="3 5" id="KW-1133">Transmembrane helix</keyword>
<feature type="transmembrane region" description="Helical" evidence="5">
    <location>
        <begin position="222"/>
        <end position="239"/>
    </location>
</feature>
<feature type="transmembrane region" description="Helical" evidence="5">
    <location>
        <begin position="345"/>
        <end position="364"/>
    </location>
</feature>
<proteinExistence type="predicted"/>
<dbReference type="InterPro" id="IPR051533">
    <property type="entry name" value="WaaL-like"/>
</dbReference>
<feature type="transmembrane region" description="Helical" evidence="5">
    <location>
        <begin position="125"/>
        <end position="144"/>
    </location>
</feature>
<accession>A0A562KTY1</accession>
<evidence type="ECO:0000256" key="1">
    <source>
        <dbReference type="ARBA" id="ARBA00004141"/>
    </source>
</evidence>
<evidence type="ECO:0000256" key="3">
    <source>
        <dbReference type="ARBA" id="ARBA00022989"/>
    </source>
</evidence>
<feature type="transmembrane region" description="Helical" evidence="5">
    <location>
        <begin position="46"/>
        <end position="66"/>
    </location>
</feature>
<dbReference type="PANTHER" id="PTHR37422">
    <property type="entry name" value="TEICHURONIC ACID BIOSYNTHESIS PROTEIN TUAE"/>
    <property type="match status" value="1"/>
</dbReference>
<feature type="transmembrane region" description="Helical" evidence="5">
    <location>
        <begin position="174"/>
        <end position="192"/>
    </location>
</feature>
<evidence type="ECO:0000259" key="6">
    <source>
        <dbReference type="Pfam" id="PF04932"/>
    </source>
</evidence>
<dbReference type="EMBL" id="VLKL01000020">
    <property type="protein sequence ID" value="TWH98814.1"/>
    <property type="molecule type" value="Genomic_DNA"/>
</dbReference>
<feature type="transmembrane region" description="Helical" evidence="5">
    <location>
        <begin position="21"/>
        <end position="40"/>
    </location>
</feature>
<evidence type="ECO:0000256" key="4">
    <source>
        <dbReference type="ARBA" id="ARBA00023136"/>
    </source>
</evidence>
<name>A0A562KTY1_9BRAD</name>
<dbReference type="RefSeq" id="WP_145640630.1">
    <property type="nucleotide sequence ID" value="NZ_CP088014.1"/>
</dbReference>
<reference evidence="7 8" key="1">
    <citation type="journal article" date="2015" name="Stand. Genomic Sci.">
        <title>Genomic Encyclopedia of Bacterial and Archaeal Type Strains, Phase III: the genomes of soil and plant-associated and newly described type strains.</title>
        <authorList>
            <person name="Whitman W.B."/>
            <person name="Woyke T."/>
            <person name="Klenk H.P."/>
            <person name="Zhou Y."/>
            <person name="Lilburn T.G."/>
            <person name="Beck B.J."/>
            <person name="De Vos P."/>
            <person name="Vandamme P."/>
            <person name="Eisen J.A."/>
            <person name="Garrity G."/>
            <person name="Hugenholtz P."/>
            <person name="Kyrpides N.C."/>
        </authorList>
    </citation>
    <scope>NUCLEOTIDE SEQUENCE [LARGE SCALE GENOMIC DNA]</scope>
    <source>
        <strain evidence="7 8">CGMCC 1.10947</strain>
    </source>
</reference>
<keyword evidence="2 5" id="KW-0812">Transmembrane</keyword>
<organism evidence="7 8">
    <name type="scientific">Bradyrhizobium daqingense</name>
    <dbReference type="NCBI Taxonomy" id="993502"/>
    <lineage>
        <taxon>Bacteria</taxon>
        <taxon>Pseudomonadati</taxon>
        <taxon>Pseudomonadota</taxon>
        <taxon>Alphaproteobacteria</taxon>
        <taxon>Hyphomicrobiales</taxon>
        <taxon>Nitrobacteraceae</taxon>
        <taxon>Bradyrhizobium</taxon>
    </lineage>
</organism>
<dbReference type="OrthoDB" id="8129715at2"/>
<feature type="domain" description="O-antigen ligase-related" evidence="6">
    <location>
        <begin position="209"/>
        <end position="356"/>
    </location>
</feature>
<feature type="transmembrane region" description="Helical" evidence="5">
    <location>
        <begin position="244"/>
        <end position="261"/>
    </location>
</feature>
<dbReference type="InterPro" id="IPR007016">
    <property type="entry name" value="O-antigen_ligase-rel_domated"/>
</dbReference>
<comment type="subcellular location">
    <subcellularLocation>
        <location evidence="1">Membrane</location>
        <topology evidence="1">Multi-pass membrane protein</topology>
    </subcellularLocation>
</comment>
<evidence type="ECO:0000256" key="5">
    <source>
        <dbReference type="SAM" id="Phobius"/>
    </source>
</evidence>
<evidence type="ECO:0000256" key="2">
    <source>
        <dbReference type="ARBA" id="ARBA00022692"/>
    </source>
</evidence>
<protein>
    <submittedName>
        <fullName evidence="7">O-antigen ligase</fullName>
    </submittedName>
</protein>
<sequence length="437" mass="47609">MGSILSVLTARQRFEAFRTSRYWFVAADVLAALLSATLPWSTSGFLILLIPLLAIVLGSADVPLFTRSFRRPASLFPLAFLALAVVGISWSEAGMSDGVRGLSPMVKLLLFPFLFYYFQKSERAHWILVAFLVSCTVLLLYSWLVVFQPTLALKTGRCCGEDYGVPVRNYIDQSQEFAVCLVALILAALYSAERKAWKYAMLASALGVGFAANLLFVVTSRTALVCIPFMLLVVAWRHAGSKGALAMTIVGALVLAISWFSSPHLRARILSVGTQFEEYRSADIPSSVGKRLEFWRKSIGFFIEKPWIGHGTGSVRDLFEIAAVGHTGASAEIIANPHNQTLSAAVQWGLLGVLVLYGMWGAHLRMFVGSGYISDLGLVVITQNIIGSVFNSHLSDFTEGWMYVLGVAALAGIIAKRDKMEPHRADVAATAGSKSLN</sequence>
<keyword evidence="4 5" id="KW-0472">Membrane</keyword>
<dbReference type="Proteomes" id="UP000317176">
    <property type="component" value="Unassembled WGS sequence"/>
</dbReference>
<feature type="transmembrane region" description="Helical" evidence="5">
    <location>
        <begin position="400"/>
        <end position="415"/>
    </location>
</feature>
<keyword evidence="8" id="KW-1185">Reference proteome</keyword>
<dbReference type="GO" id="GO:0016020">
    <property type="term" value="C:membrane"/>
    <property type="evidence" value="ECO:0007669"/>
    <property type="project" value="UniProtKB-SubCell"/>
</dbReference>
<dbReference type="AlphaFoldDB" id="A0A562KTY1"/>
<keyword evidence="7" id="KW-0436">Ligase</keyword>
<dbReference type="GO" id="GO:0016874">
    <property type="term" value="F:ligase activity"/>
    <property type="evidence" value="ECO:0007669"/>
    <property type="project" value="UniProtKB-KW"/>
</dbReference>
<comment type="caution">
    <text evidence="7">The sequence shown here is derived from an EMBL/GenBank/DDBJ whole genome shotgun (WGS) entry which is preliminary data.</text>
</comment>
<evidence type="ECO:0000313" key="7">
    <source>
        <dbReference type="EMBL" id="TWH98814.1"/>
    </source>
</evidence>
<feature type="transmembrane region" description="Helical" evidence="5">
    <location>
        <begin position="102"/>
        <end position="118"/>
    </location>
</feature>
<dbReference type="PANTHER" id="PTHR37422:SF13">
    <property type="entry name" value="LIPOPOLYSACCHARIDE BIOSYNTHESIS PROTEIN PA4999-RELATED"/>
    <property type="match status" value="1"/>
</dbReference>
<feature type="transmembrane region" description="Helical" evidence="5">
    <location>
        <begin position="73"/>
        <end position="90"/>
    </location>
</feature>
<gene>
    <name evidence="7" type="ORF">IQ17_05671</name>
</gene>
<dbReference type="Pfam" id="PF04932">
    <property type="entry name" value="Wzy_C"/>
    <property type="match status" value="1"/>
</dbReference>
<evidence type="ECO:0000313" key="8">
    <source>
        <dbReference type="Proteomes" id="UP000317176"/>
    </source>
</evidence>